<dbReference type="EMBL" id="CP019082">
    <property type="protein sequence ID" value="APW60352.1"/>
    <property type="molecule type" value="Genomic_DNA"/>
</dbReference>
<proteinExistence type="predicted"/>
<dbReference type="EC" id="2.1.1.144" evidence="3"/>
<evidence type="ECO:0000256" key="1">
    <source>
        <dbReference type="ARBA" id="ARBA00022679"/>
    </source>
</evidence>
<dbReference type="Pfam" id="PF13649">
    <property type="entry name" value="Methyltransf_25"/>
    <property type="match status" value="1"/>
</dbReference>
<sequence>MSLVAENKLIETLSPHERMDFAGLQHYFRVGQSALDCVHEGLRAAGKTTIAAAPFDVKTILDLPCGQGRVIRYLRQGFPDAEITACDTSREGVDFCAETFDAVPVYSRDEPEEIPVRRDYYDLVWVGSLFTHLDADMWNRFLTAFRSALKPGGVLIFTTHGRLAYEYMSTKAFHYGHDERGLEELARLYEQAGFGHVHYTGHNSYYGTSISRADWVVDRIRAVDGLRLVQHAEHAWDNHQDAFTCQRDH</sequence>
<dbReference type="InterPro" id="IPR029063">
    <property type="entry name" value="SAM-dependent_MTases_sf"/>
</dbReference>
<gene>
    <name evidence="3" type="primary">tam_2</name>
    <name evidence="3" type="ORF">BSF38_01820</name>
</gene>
<organism evidence="3 4">
    <name type="scientific">Paludisphaera borealis</name>
    <dbReference type="NCBI Taxonomy" id="1387353"/>
    <lineage>
        <taxon>Bacteria</taxon>
        <taxon>Pseudomonadati</taxon>
        <taxon>Planctomycetota</taxon>
        <taxon>Planctomycetia</taxon>
        <taxon>Isosphaerales</taxon>
        <taxon>Isosphaeraceae</taxon>
        <taxon>Paludisphaera</taxon>
    </lineage>
</organism>
<dbReference type="OrthoDB" id="9811589at2"/>
<protein>
    <submittedName>
        <fullName evidence="3">Trans-aconitate 2-methyltransferase</fullName>
        <ecNumber evidence="3">2.1.1.144</ecNumber>
    </submittedName>
</protein>
<keyword evidence="1 3" id="KW-0808">Transferase</keyword>
<keyword evidence="4" id="KW-1185">Reference proteome</keyword>
<dbReference type="GO" id="GO:0032259">
    <property type="term" value="P:methylation"/>
    <property type="evidence" value="ECO:0007669"/>
    <property type="project" value="UniProtKB-KW"/>
</dbReference>
<dbReference type="SUPFAM" id="SSF53335">
    <property type="entry name" value="S-adenosyl-L-methionine-dependent methyltransferases"/>
    <property type="match status" value="1"/>
</dbReference>
<dbReference type="PANTHER" id="PTHR43861">
    <property type="entry name" value="TRANS-ACONITATE 2-METHYLTRANSFERASE-RELATED"/>
    <property type="match status" value="1"/>
</dbReference>
<dbReference type="InterPro" id="IPR041698">
    <property type="entry name" value="Methyltransf_25"/>
</dbReference>
<dbReference type="Proteomes" id="UP000186309">
    <property type="component" value="Chromosome"/>
</dbReference>
<evidence type="ECO:0000259" key="2">
    <source>
        <dbReference type="Pfam" id="PF13649"/>
    </source>
</evidence>
<dbReference type="RefSeq" id="WP_076344936.1">
    <property type="nucleotide sequence ID" value="NZ_CP019082.1"/>
</dbReference>
<accession>A0A1U7CN39</accession>
<evidence type="ECO:0000313" key="3">
    <source>
        <dbReference type="EMBL" id="APW60352.1"/>
    </source>
</evidence>
<reference evidence="4" key="1">
    <citation type="submission" date="2016-12" db="EMBL/GenBank/DDBJ databases">
        <title>Comparative genomics of four Isosphaeraceae planctomycetes: a common pool of plasmids and glycoside hydrolase genes.</title>
        <authorList>
            <person name="Ivanova A."/>
        </authorList>
    </citation>
    <scope>NUCLEOTIDE SEQUENCE [LARGE SCALE GENOMIC DNA]</scope>
    <source>
        <strain evidence="4">PX4</strain>
    </source>
</reference>
<evidence type="ECO:0000313" key="4">
    <source>
        <dbReference type="Proteomes" id="UP000186309"/>
    </source>
</evidence>
<dbReference type="CDD" id="cd02440">
    <property type="entry name" value="AdoMet_MTases"/>
    <property type="match status" value="1"/>
</dbReference>
<dbReference type="AlphaFoldDB" id="A0A1U7CN39"/>
<feature type="domain" description="Methyltransferase" evidence="2">
    <location>
        <begin position="60"/>
        <end position="153"/>
    </location>
</feature>
<keyword evidence="3" id="KW-0489">Methyltransferase</keyword>
<name>A0A1U7CN39_9BACT</name>
<dbReference type="STRING" id="1387353.BSF38_01820"/>
<dbReference type="GO" id="GO:0030798">
    <property type="term" value="F:trans-aconitate 2-methyltransferase activity"/>
    <property type="evidence" value="ECO:0007669"/>
    <property type="project" value="UniProtKB-EC"/>
</dbReference>
<dbReference type="Gene3D" id="3.40.50.150">
    <property type="entry name" value="Vaccinia Virus protein VP39"/>
    <property type="match status" value="1"/>
</dbReference>
<dbReference type="KEGG" id="pbor:BSF38_01820"/>